<dbReference type="EMBL" id="JAINDJ010000005">
    <property type="protein sequence ID" value="KAG9447052.1"/>
    <property type="molecule type" value="Genomic_DNA"/>
</dbReference>
<evidence type="ECO:0000256" key="2">
    <source>
        <dbReference type="PROSITE-ProRule" id="PRU00626"/>
    </source>
</evidence>
<dbReference type="PANTHER" id="PTHR31426:SF2">
    <property type="entry name" value="OS01G0958400 PROTEIN"/>
    <property type="match status" value="1"/>
</dbReference>
<dbReference type="Pfam" id="PF01985">
    <property type="entry name" value="CRS1_YhbY"/>
    <property type="match status" value="1"/>
</dbReference>
<dbReference type="SUPFAM" id="SSF75471">
    <property type="entry name" value="YhbY-like"/>
    <property type="match status" value="1"/>
</dbReference>
<dbReference type="Gene3D" id="3.30.110.60">
    <property type="entry name" value="YhbY-like"/>
    <property type="match status" value="1"/>
</dbReference>
<dbReference type="PANTHER" id="PTHR31426">
    <property type="entry name" value="GROUP II INTRON SPLICING FACTOR CRS1-LIKE"/>
    <property type="match status" value="1"/>
</dbReference>
<dbReference type="InterPro" id="IPR001890">
    <property type="entry name" value="RNA-binding_CRM"/>
</dbReference>
<evidence type="ECO:0000313" key="6">
    <source>
        <dbReference type="Proteomes" id="UP000825729"/>
    </source>
</evidence>
<dbReference type="Proteomes" id="UP000825729">
    <property type="component" value="Unassembled WGS sequence"/>
</dbReference>
<organism evidence="5 6">
    <name type="scientific">Aristolochia fimbriata</name>
    <name type="common">White veined hardy Dutchman's pipe vine</name>
    <dbReference type="NCBI Taxonomy" id="158543"/>
    <lineage>
        <taxon>Eukaryota</taxon>
        <taxon>Viridiplantae</taxon>
        <taxon>Streptophyta</taxon>
        <taxon>Embryophyta</taxon>
        <taxon>Tracheophyta</taxon>
        <taxon>Spermatophyta</taxon>
        <taxon>Magnoliopsida</taxon>
        <taxon>Magnoliidae</taxon>
        <taxon>Piperales</taxon>
        <taxon>Aristolochiaceae</taxon>
        <taxon>Aristolochia</taxon>
    </lineage>
</organism>
<name>A0AAV7EDY5_ARIFI</name>
<dbReference type="AlphaFoldDB" id="A0AAV7EDY5"/>
<evidence type="ECO:0000256" key="1">
    <source>
        <dbReference type="ARBA" id="ARBA00022884"/>
    </source>
</evidence>
<dbReference type="GO" id="GO:0003723">
    <property type="term" value="F:RNA binding"/>
    <property type="evidence" value="ECO:0007669"/>
    <property type="project" value="UniProtKB-UniRule"/>
</dbReference>
<comment type="caution">
    <text evidence="5">The sequence shown here is derived from an EMBL/GenBank/DDBJ whole genome shotgun (WGS) entry which is preliminary data.</text>
</comment>
<dbReference type="PROSITE" id="PS51295">
    <property type="entry name" value="CRM"/>
    <property type="match status" value="1"/>
</dbReference>
<keyword evidence="6" id="KW-1185">Reference proteome</keyword>
<feature type="region of interest" description="Disordered" evidence="3">
    <location>
        <begin position="111"/>
        <end position="136"/>
    </location>
</feature>
<sequence length="390" mass="45195">MLSCFINNNTRVPPVAMANRLFFRILRRHSLASLLLRLPVAPPILAPSRSFCPSLFDAGSLNHRYASWEFKCFSHGIVNLVLSQGKPKFETREIEPPKKDKWKTKKQFKLKKMKEKKKRKEANKSDPRCLRVKGKKKKQKFQTAEERIKYKIEKAKIKEALLLERLKRYEIPPVQGPDIEPENLTGEERFFIKKMAQKRSNYAPIGRRGVYAGCIQNMHMHWKKHETVEVIFNKCCKQGQMDEFEKEIARLSGGTPIERKKDSIIFYRGRNYVQPREMLPAGTLSKKKALEKSKYEQSLESVRRFIAISEKELELYYRHVALYGDPNAPTSDSAKQNKGLPGLQRIEAIIRTDDSESKGLSSDDSGREIDSEDCDFISKFEDVSNTEVDF</sequence>
<dbReference type="InterPro" id="IPR040286">
    <property type="entry name" value="At3g25440-like"/>
</dbReference>
<keyword evidence="1 2" id="KW-0694">RNA-binding</keyword>
<evidence type="ECO:0000259" key="4">
    <source>
        <dbReference type="PROSITE" id="PS51295"/>
    </source>
</evidence>
<dbReference type="InterPro" id="IPR035920">
    <property type="entry name" value="YhbY-like_sf"/>
</dbReference>
<gene>
    <name evidence="5" type="ORF">H6P81_013180</name>
</gene>
<evidence type="ECO:0000256" key="3">
    <source>
        <dbReference type="SAM" id="MobiDB-lite"/>
    </source>
</evidence>
<proteinExistence type="predicted"/>
<accession>A0AAV7EDY5</accession>
<feature type="compositionally biased region" description="Basic residues" evidence="3">
    <location>
        <begin position="111"/>
        <end position="121"/>
    </location>
</feature>
<feature type="domain" description="CRM" evidence="4">
    <location>
        <begin position="182"/>
        <end position="279"/>
    </location>
</feature>
<reference evidence="5 6" key="1">
    <citation type="submission" date="2021-07" db="EMBL/GenBank/DDBJ databases">
        <title>The Aristolochia fimbriata genome: insights into angiosperm evolution, floral development and chemical biosynthesis.</title>
        <authorList>
            <person name="Jiao Y."/>
        </authorList>
    </citation>
    <scope>NUCLEOTIDE SEQUENCE [LARGE SCALE GENOMIC DNA]</scope>
    <source>
        <strain evidence="5">IBCAS-2021</strain>
        <tissue evidence="5">Leaf</tissue>
    </source>
</reference>
<dbReference type="SMART" id="SM01103">
    <property type="entry name" value="CRS1_YhbY"/>
    <property type="match status" value="1"/>
</dbReference>
<feature type="region of interest" description="Disordered" evidence="3">
    <location>
        <begin position="350"/>
        <end position="373"/>
    </location>
</feature>
<evidence type="ECO:0000313" key="5">
    <source>
        <dbReference type="EMBL" id="KAG9447052.1"/>
    </source>
</evidence>
<protein>
    <recommendedName>
        <fullName evidence="4">CRM domain-containing protein</fullName>
    </recommendedName>
</protein>